<evidence type="ECO:0000313" key="6">
    <source>
        <dbReference type="EMBL" id="CAK8688969.1"/>
    </source>
</evidence>
<evidence type="ECO:0000256" key="5">
    <source>
        <dbReference type="ARBA" id="ARBA00035440"/>
    </source>
</evidence>
<dbReference type="PANTHER" id="PTHR12220:SF13">
    <property type="entry name" value="LARGE RIBOSOMAL SUBUNIT PROTEIN UL16M"/>
    <property type="match status" value="1"/>
</dbReference>
<evidence type="ECO:0000256" key="2">
    <source>
        <dbReference type="ARBA" id="ARBA00022980"/>
    </source>
</evidence>
<dbReference type="CDD" id="cd01433">
    <property type="entry name" value="Ribosomal_L16_L10e"/>
    <property type="match status" value="1"/>
</dbReference>
<comment type="similarity">
    <text evidence="1">Belongs to the universal ribosomal protein uL16 family.</text>
</comment>
<dbReference type="Gene3D" id="3.90.1170.10">
    <property type="entry name" value="Ribosomal protein L10e/L16"/>
    <property type="match status" value="1"/>
</dbReference>
<name>A0ABP0GDR7_CLALP</name>
<organism evidence="6 7">
    <name type="scientific">Clavelina lepadiformis</name>
    <name type="common">Light-bulb sea squirt</name>
    <name type="synonym">Ascidia lepadiformis</name>
    <dbReference type="NCBI Taxonomy" id="159417"/>
    <lineage>
        <taxon>Eukaryota</taxon>
        <taxon>Metazoa</taxon>
        <taxon>Chordata</taxon>
        <taxon>Tunicata</taxon>
        <taxon>Ascidiacea</taxon>
        <taxon>Aplousobranchia</taxon>
        <taxon>Clavelinidae</taxon>
        <taxon>Clavelina</taxon>
    </lineage>
</organism>
<dbReference type="PANTHER" id="PTHR12220">
    <property type="entry name" value="50S/60S RIBOSOMAL PROTEIN L16"/>
    <property type="match status" value="1"/>
</dbReference>
<dbReference type="SUPFAM" id="SSF54686">
    <property type="entry name" value="Ribosomal protein L16p/L10e"/>
    <property type="match status" value="1"/>
</dbReference>
<evidence type="ECO:0000256" key="1">
    <source>
        <dbReference type="ARBA" id="ARBA00008931"/>
    </source>
</evidence>
<keyword evidence="2" id="KW-0689">Ribosomal protein</keyword>
<keyword evidence="7" id="KW-1185">Reference proteome</keyword>
<gene>
    <name evidence="6" type="ORF">CVLEPA_LOCUS20967</name>
</gene>
<dbReference type="InterPro" id="IPR000114">
    <property type="entry name" value="Ribosomal_uL16_bact-type"/>
</dbReference>
<sequence length="250" mass="29006">MLNAHRKVYAGKRNLLTHGSLSDVFRVFVAGRRWQAEDCEHPDLYNNVQVPETQRTLKVMPKVPDKVPVDRRRKNYLIRGPCLGENAQLMHGQFGIIALKGGFLKSGHFNLIQQKINRMVRKKQTLYAHWRLEAPYHPVTRHPIQAVMGGGKGKISHYVTPVKNRQVIVEVGGKAQFVEVYPTLRNIAMLLPVPAIAVDNQMLEAMYEEERRIEDENENFFTFREIITKNMQGIRSKITKYDFRHFGKMR</sequence>
<accession>A0ABP0GDR7</accession>
<dbReference type="InterPro" id="IPR036920">
    <property type="entry name" value="Ribosomal_uL16_sf"/>
</dbReference>
<evidence type="ECO:0000256" key="4">
    <source>
        <dbReference type="ARBA" id="ARBA00035302"/>
    </source>
</evidence>
<reference evidence="6 7" key="1">
    <citation type="submission" date="2024-02" db="EMBL/GenBank/DDBJ databases">
        <authorList>
            <person name="Daric V."/>
            <person name="Darras S."/>
        </authorList>
    </citation>
    <scope>NUCLEOTIDE SEQUENCE [LARGE SCALE GENOMIC DNA]</scope>
</reference>
<dbReference type="InterPro" id="IPR016180">
    <property type="entry name" value="Ribosomal_uL16_dom"/>
</dbReference>
<protein>
    <recommendedName>
        <fullName evidence="4">Large ribosomal subunit protein uL16m</fullName>
    </recommendedName>
    <alternativeName>
        <fullName evidence="5">39S ribosomal protein L16, mitochondrial</fullName>
    </alternativeName>
</protein>
<dbReference type="InterPro" id="IPR047873">
    <property type="entry name" value="Ribosomal_uL16"/>
</dbReference>
<dbReference type="Pfam" id="PF00252">
    <property type="entry name" value="Ribosomal_L16"/>
    <property type="match status" value="1"/>
</dbReference>
<dbReference type="Proteomes" id="UP001642483">
    <property type="component" value="Unassembled WGS sequence"/>
</dbReference>
<evidence type="ECO:0000256" key="3">
    <source>
        <dbReference type="ARBA" id="ARBA00023274"/>
    </source>
</evidence>
<proteinExistence type="inferred from homology"/>
<comment type="caution">
    <text evidence="6">The sequence shown here is derived from an EMBL/GenBank/DDBJ whole genome shotgun (WGS) entry which is preliminary data.</text>
</comment>
<evidence type="ECO:0000313" key="7">
    <source>
        <dbReference type="Proteomes" id="UP001642483"/>
    </source>
</evidence>
<keyword evidence="3" id="KW-0687">Ribonucleoprotein</keyword>
<dbReference type="EMBL" id="CAWYQH010000108">
    <property type="protein sequence ID" value="CAK8688969.1"/>
    <property type="molecule type" value="Genomic_DNA"/>
</dbReference>